<organism evidence="1 2">
    <name type="scientific">Marinicrinis lubricantis</name>
    <dbReference type="NCBI Taxonomy" id="2086470"/>
    <lineage>
        <taxon>Bacteria</taxon>
        <taxon>Bacillati</taxon>
        <taxon>Bacillota</taxon>
        <taxon>Bacilli</taxon>
        <taxon>Bacillales</taxon>
        <taxon>Paenibacillaceae</taxon>
    </lineage>
</organism>
<evidence type="ECO:0000313" key="1">
    <source>
        <dbReference type="EMBL" id="MFC5988646.1"/>
    </source>
</evidence>
<comment type="caution">
    <text evidence="1">The sequence shown here is derived from an EMBL/GenBank/DDBJ whole genome shotgun (WGS) entry which is preliminary data.</text>
</comment>
<proteinExistence type="predicted"/>
<dbReference type="InterPro" id="IPR026989">
    <property type="entry name" value="TnpV"/>
</dbReference>
<dbReference type="Proteomes" id="UP001596250">
    <property type="component" value="Unassembled WGS sequence"/>
</dbReference>
<evidence type="ECO:0000313" key="2">
    <source>
        <dbReference type="Proteomes" id="UP001596250"/>
    </source>
</evidence>
<keyword evidence="2" id="KW-1185">Reference proteome</keyword>
<dbReference type="Pfam" id="PF14198">
    <property type="entry name" value="TnpV"/>
    <property type="match status" value="1"/>
</dbReference>
<dbReference type="EMBL" id="JBHSQV010000183">
    <property type="protein sequence ID" value="MFC5988646.1"/>
    <property type="molecule type" value="Genomic_DNA"/>
</dbReference>
<dbReference type="RefSeq" id="WP_379896115.1">
    <property type="nucleotide sequence ID" value="NZ_JBHSQV010000183.1"/>
</dbReference>
<reference evidence="2" key="1">
    <citation type="journal article" date="2019" name="Int. J. Syst. Evol. Microbiol.">
        <title>The Global Catalogue of Microorganisms (GCM) 10K type strain sequencing project: providing services to taxonomists for standard genome sequencing and annotation.</title>
        <authorList>
            <consortium name="The Broad Institute Genomics Platform"/>
            <consortium name="The Broad Institute Genome Sequencing Center for Infectious Disease"/>
            <person name="Wu L."/>
            <person name="Ma J."/>
        </authorList>
    </citation>
    <scope>NUCLEOTIDE SEQUENCE [LARGE SCALE GENOMIC DNA]</scope>
    <source>
        <strain evidence="2">CCM 8749</strain>
    </source>
</reference>
<accession>A0ABW1IUI4</accession>
<protein>
    <submittedName>
        <fullName evidence="1">TnpV protein</fullName>
    </submittedName>
</protein>
<name>A0ABW1IUI4_9BACL</name>
<sequence length="146" mass="17120">MCSERMRDNRFTPLHDPIPCRTMKLLDKKGRMNMELTYTPQGDYLLPNLTLSEAEMTIGKYGMMRKTFLKTERKGMYAHLMLTEQLNRHLADIDQTAREQIDRTIQQLLTTHPAPDKTSDPLTWTGHMNNLKQQAEELILTELIYH</sequence>
<gene>
    <name evidence="1" type="ORF">ACFPXP_19760</name>
</gene>